<dbReference type="CDD" id="cd12148">
    <property type="entry name" value="fungal_TF_MHR"/>
    <property type="match status" value="1"/>
</dbReference>
<dbReference type="PANTHER" id="PTHR31779">
    <property type="entry name" value="2-NITROPROPANE DIOXYGENASE FAMILY, PUTATIVE (AFU_ORTHOLOGUE AFUA_2G17430)-RELATED"/>
    <property type="match status" value="1"/>
</dbReference>
<dbReference type="SMART" id="SM00066">
    <property type="entry name" value="GAL4"/>
    <property type="match status" value="1"/>
</dbReference>
<evidence type="ECO:0000256" key="1">
    <source>
        <dbReference type="ARBA" id="ARBA00022723"/>
    </source>
</evidence>
<dbReference type="Proteomes" id="UP001203852">
    <property type="component" value="Unassembled WGS sequence"/>
</dbReference>
<evidence type="ECO:0000259" key="8">
    <source>
        <dbReference type="PROSITE" id="PS50048"/>
    </source>
</evidence>
<dbReference type="GO" id="GO:0000981">
    <property type="term" value="F:DNA-binding transcription factor activity, RNA polymerase II-specific"/>
    <property type="evidence" value="ECO:0007669"/>
    <property type="project" value="InterPro"/>
</dbReference>
<keyword evidence="5" id="KW-0804">Transcription</keyword>
<keyword evidence="2" id="KW-0862">Zinc</keyword>
<dbReference type="InterPro" id="IPR036864">
    <property type="entry name" value="Zn2-C6_fun-type_DNA-bd_sf"/>
</dbReference>
<dbReference type="SUPFAM" id="SSF57701">
    <property type="entry name" value="Zn2/Cys6 DNA-binding domain"/>
    <property type="match status" value="1"/>
</dbReference>
<evidence type="ECO:0000256" key="4">
    <source>
        <dbReference type="ARBA" id="ARBA00023125"/>
    </source>
</evidence>
<proteinExistence type="predicted"/>
<dbReference type="Pfam" id="PF00172">
    <property type="entry name" value="Zn_clus"/>
    <property type="match status" value="1"/>
</dbReference>
<dbReference type="GO" id="GO:0006351">
    <property type="term" value="P:DNA-templated transcription"/>
    <property type="evidence" value="ECO:0007669"/>
    <property type="project" value="InterPro"/>
</dbReference>
<evidence type="ECO:0000313" key="10">
    <source>
        <dbReference type="Proteomes" id="UP001203852"/>
    </source>
</evidence>
<dbReference type="AlphaFoldDB" id="A0AAN6DKF4"/>
<name>A0AAN6DKF4_9EURO</name>
<dbReference type="InterPro" id="IPR001138">
    <property type="entry name" value="Zn2Cys6_DnaBD"/>
</dbReference>
<feature type="domain" description="Zn(2)-C6 fungal-type" evidence="8">
    <location>
        <begin position="8"/>
        <end position="37"/>
    </location>
</feature>
<evidence type="ECO:0000313" key="9">
    <source>
        <dbReference type="EMBL" id="KAI1608220.1"/>
    </source>
</evidence>
<comment type="caution">
    <text evidence="9">The sequence shown here is derived from an EMBL/GenBank/DDBJ whole genome shotgun (WGS) entry which is preliminary data.</text>
</comment>
<dbReference type="GO" id="GO:0003677">
    <property type="term" value="F:DNA binding"/>
    <property type="evidence" value="ECO:0007669"/>
    <property type="project" value="UniProtKB-KW"/>
</dbReference>
<evidence type="ECO:0000256" key="7">
    <source>
        <dbReference type="SAM" id="MobiDB-lite"/>
    </source>
</evidence>
<keyword evidence="4" id="KW-0238">DNA-binding</keyword>
<dbReference type="InterPro" id="IPR052478">
    <property type="entry name" value="Metabolite_Synth_Reg"/>
</dbReference>
<evidence type="ECO:0000256" key="2">
    <source>
        <dbReference type="ARBA" id="ARBA00022833"/>
    </source>
</evidence>
<dbReference type="EMBL" id="MU404364">
    <property type="protein sequence ID" value="KAI1608220.1"/>
    <property type="molecule type" value="Genomic_DNA"/>
</dbReference>
<dbReference type="Pfam" id="PF04082">
    <property type="entry name" value="Fungal_trans"/>
    <property type="match status" value="1"/>
</dbReference>
<dbReference type="PROSITE" id="PS00463">
    <property type="entry name" value="ZN2_CY6_FUNGAL_1"/>
    <property type="match status" value="1"/>
</dbReference>
<feature type="compositionally biased region" description="Polar residues" evidence="7">
    <location>
        <begin position="63"/>
        <end position="72"/>
    </location>
</feature>
<gene>
    <name evidence="9" type="ORF">EDD36DRAFT_454433</name>
</gene>
<dbReference type="InterPro" id="IPR007219">
    <property type="entry name" value="XnlR_reg_dom"/>
</dbReference>
<keyword evidence="3" id="KW-0805">Transcription regulation</keyword>
<organism evidence="9 10">
    <name type="scientific">Exophiala viscosa</name>
    <dbReference type="NCBI Taxonomy" id="2486360"/>
    <lineage>
        <taxon>Eukaryota</taxon>
        <taxon>Fungi</taxon>
        <taxon>Dikarya</taxon>
        <taxon>Ascomycota</taxon>
        <taxon>Pezizomycotina</taxon>
        <taxon>Eurotiomycetes</taxon>
        <taxon>Chaetothyriomycetidae</taxon>
        <taxon>Chaetothyriales</taxon>
        <taxon>Herpotrichiellaceae</taxon>
        <taxon>Exophiala</taxon>
    </lineage>
</organism>
<dbReference type="Gene3D" id="4.10.240.10">
    <property type="entry name" value="Zn(2)-C6 fungal-type DNA-binding domain"/>
    <property type="match status" value="1"/>
</dbReference>
<evidence type="ECO:0000256" key="3">
    <source>
        <dbReference type="ARBA" id="ARBA00023015"/>
    </source>
</evidence>
<sequence length="553" mass="61777">MRQRARRACVPCRRRKRKCDGQVPCRNCSDYEYRCVYEPTASRKFSLDESPMPASNVMPRPVGTNSQVSPAHTNVEERTHRSPQSPARTRGFLDLLKSRYMNKESSVSFPRSLAVELQTSDLPRLHAFAYHAGVRGEPTFSSQHHLTDLITLVQVKSLLDIYESIIHPIFGFLEVETLGRQCDAHWNNNAQGVTFEVIASGFITLASLFSTFLTPQVEAIIVEHAKGLLESPYPVSTPSVHWVMAWILRTIYLRATSRPHIAWMSSCTTMHVAEAVGLHRSPDEVTILANSNTNLLEQTIETRERTFQVARSLNLLISYDYGRSFINLGASNPRPLTSRQNDFTSQICGLICGIAADDAASDTISENTDLFLLLDKVSSAPAEHDFIVLTRAELAFCIYRRLHHFGHILTEDKIDQIIEVGVPALEAARRLAAVGHPWWNVLGTVFHFICVLLSINSNSSLERVAEAVRTLEALAQYLDTHMAREAVQTAKDLVKAALDQRRKATQSLENALTGSAASGTSPNNYFENFADFPQQYFAEMPQQSLPDMAQSGS</sequence>
<keyword evidence="1" id="KW-0479">Metal-binding</keyword>
<dbReference type="PROSITE" id="PS50048">
    <property type="entry name" value="ZN2_CY6_FUNGAL_2"/>
    <property type="match status" value="1"/>
</dbReference>
<dbReference type="CDD" id="cd00067">
    <property type="entry name" value="GAL4"/>
    <property type="match status" value="1"/>
</dbReference>
<protein>
    <submittedName>
        <fullName evidence="9">C6 zinc finger domain protein</fullName>
    </submittedName>
</protein>
<evidence type="ECO:0000256" key="5">
    <source>
        <dbReference type="ARBA" id="ARBA00023163"/>
    </source>
</evidence>
<feature type="region of interest" description="Disordered" evidence="7">
    <location>
        <begin position="47"/>
        <end position="88"/>
    </location>
</feature>
<dbReference type="PANTHER" id="PTHR31779:SF3">
    <property type="entry name" value="PROTEIN RDR1"/>
    <property type="match status" value="1"/>
</dbReference>
<accession>A0AAN6DKF4</accession>
<keyword evidence="10" id="KW-1185">Reference proteome</keyword>
<keyword evidence="6" id="KW-0539">Nucleus</keyword>
<reference evidence="9" key="1">
    <citation type="journal article" date="2022" name="bioRxiv">
        <title>Deciphering the potential niche of two novel black yeast fungi from a biological soil crust based on their genomes, phenotypes, and melanin regulation.</title>
        <authorList>
            <consortium name="DOE Joint Genome Institute"/>
            <person name="Carr E.C."/>
            <person name="Barton Q."/>
            <person name="Grambo S."/>
            <person name="Sullivan M."/>
            <person name="Renfro C.M."/>
            <person name="Kuo A."/>
            <person name="Pangilinan J."/>
            <person name="Lipzen A."/>
            <person name="Keymanesh K."/>
            <person name="Savage E."/>
            <person name="Barry K."/>
            <person name="Grigoriev I.V."/>
            <person name="Riekhof W.R."/>
            <person name="Harris S.S."/>
        </authorList>
    </citation>
    <scope>NUCLEOTIDE SEQUENCE</scope>
    <source>
        <strain evidence="9">JF 03-4F</strain>
    </source>
</reference>
<evidence type="ECO:0000256" key="6">
    <source>
        <dbReference type="ARBA" id="ARBA00023242"/>
    </source>
</evidence>
<dbReference type="GO" id="GO:0008270">
    <property type="term" value="F:zinc ion binding"/>
    <property type="evidence" value="ECO:0007669"/>
    <property type="project" value="InterPro"/>
</dbReference>
<dbReference type="GO" id="GO:0009410">
    <property type="term" value="P:response to xenobiotic stimulus"/>
    <property type="evidence" value="ECO:0007669"/>
    <property type="project" value="TreeGrafter"/>
</dbReference>